<dbReference type="RefSeq" id="XP_047764032.1">
    <property type="nucleotide sequence ID" value="XM_047909631.1"/>
</dbReference>
<reference evidence="2" key="1">
    <citation type="submission" date="2021-12" db="EMBL/GenBank/DDBJ databases">
        <authorList>
            <person name="Zaccaron A."/>
            <person name="Stergiopoulos I."/>
        </authorList>
    </citation>
    <scope>NUCLEOTIDE SEQUENCE</scope>
    <source>
        <strain evidence="2">Race5_Kim</strain>
    </source>
</reference>
<dbReference type="Proteomes" id="UP000756132">
    <property type="component" value="Chromosome 7"/>
</dbReference>
<protein>
    <submittedName>
        <fullName evidence="2">Uncharacterized protein</fullName>
    </submittedName>
</protein>
<dbReference type="EMBL" id="CP090169">
    <property type="protein sequence ID" value="UJO19666.1"/>
    <property type="molecule type" value="Genomic_DNA"/>
</dbReference>
<dbReference type="AlphaFoldDB" id="A0A9Q8PC16"/>
<keyword evidence="1" id="KW-0732">Signal</keyword>
<organism evidence="2 3">
    <name type="scientific">Passalora fulva</name>
    <name type="common">Tomato leaf mold</name>
    <name type="synonym">Cladosporium fulvum</name>
    <dbReference type="NCBI Taxonomy" id="5499"/>
    <lineage>
        <taxon>Eukaryota</taxon>
        <taxon>Fungi</taxon>
        <taxon>Dikarya</taxon>
        <taxon>Ascomycota</taxon>
        <taxon>Pezizomycotina</taxon>
        <taxon>Dothideomycetes</taxon>
        <taxon>Dothideomycetidae</taxon>
        <taxon>Mycosphaerellales</taxon>
        <taxon>Mycosphaerellaceae</taxon>
        <taxon>Fulvia</taxon>
    </lineage>
</organism>
<keyword evidence="3" id="KW-1185">Reference proteome</keyword>
<reference evidence="2" key="2">
    <citation type="journal article" date="2022" name="Microb. Genom.">
        <title>A chromosome-scale genome assembly of the tomato pathogen Cladosporium fulvum reveals a compartmentalized genome architecture and the presence of a dispensable chromosome.</title>
        <authorList>
            <person name="Zaccaron A.Z."/>
            <person name="Chen L.H."/>
            <person name="Samaras A."/>
            <person name="Stergiopoulos I."/>
        </authorList>
    </citation>
    <scope>NUCLEOTIDE SEQUENCE</scope>
    <source>
        <strain evidence="2">Race5_Kim</strain>
    </source>
</reference>
<accession>A0A9Q8PC16</accession>
<dbReference type="KEGG" id="ffu:CLAFUR5_10483"/>
<feature type="chain" id="PRO_5040288395" evidence="1">
    <location>
        <begin position="19"/>
        <end position="135"/>
    </location>
</feature>
<sequence>MKLFTTLLAATFAALALAKCDTDPLCTGVSHEACHFHCITRGSPFGVCTIQEGCPSTSSICDCSATTIVEKRDDTPLTTDLNGDGQLDDMDKILAILANCPVISEDEDDDDTNDTDTEGLEKRKCHSVKVCWGVG</sequence>
<gene>
    <name evidence="2" type="ORF">CLAFUR5_10483</name>
</gene>
<evidence type="ECO:0000313" key="3">
    <source>
        <dbReference type="Proteomes" id="UP000756132"/>
    </source>
</evidence>
<feature type="signal peptide" evidence="1">
    <location>
        <begin position="1"/>
        <end position="18"/>
    </location>
</feature>
<name>A0A9Q8PC16_PASFU</name>
<evidence type="ECO:0000313" key="2">
    <source>
        <dbReference type="EMBL" id="UJO19666.1"/>
    </source>
</evidence>
<proteinExistence type="predicted"/>
<evidence type="ECO:0000256" key="1">
    <source>
        <dbReference type="SAM" id="SignalP"/>
    </source>
</evidence>
<dbReference type="GeneID" id="71990361"/>